<gene>
    <name evidence="9" type="primary">PAP15_1</name>
    <name evidence="9" type="ORF">CASFOL_021419</name>
</gene>
<dbReference type="EC" id="3.1.3.2" evidence="6"/>
<dbReference type="PANTHER" id="PTHR22953">
    <property type="entry name" value="ACID PHOSPHATASE RELATED"/>
    <property type="match status" value="1"/>
</dbReference>
<proteinExistence type="inferred from homology"/>
<protein>
    <recommendedName>
        <fullName evidence="6">Purple acid phosphatase</fullName>
        <ecNumber evidence="6">3.1.3.2</ecNumber>
    </recommendedName>
</protein>
<comment type="cofactor">
    <cofactor evidence="2">
        <name>Fe cation</name>
        <dbReference type="ChEBI" id="CHEBI:24875"/>
    </cofactor>
</comment>
<keyword evidence="5" id="KW-0862">Zinc</keyword>
<comment type="catalytic activity">
    <reaction evidence="1 6">
        <text>a phosphate monoester + H2O = an alcohol + phosphate</text>
        <dbReference type="Rhea" id="RHEA:15017"/>
        <dbReference type="ChEBI" id="CHEBI:15377"/>
        <dbReference type="ChEBI" id="CHEBI:30879"/>
        <dbReference type="ChEBI" id="CHEBI:43474"/>
        <dbReference type="ChEBI" id="CHEBI:67140"/>
        <dbReference type="EC" id="3.1.3.2"/>
    </reaction>
</comment>
<dbReference type="Pfam" id="PF00149">
    <property type="entry name" value="Metallophos"/>
    <property type="match status" value="1"/>
</dbReference>
<evidence type="ECO:0000256" key="3">
    <source>
        <dbReference type="ARBA" id="ARBA00008723"/>
    </source>
</evidence>
<evidence type="ECO:0000256" key="4">
    <source>
        <dbReference type="ARBA" id="ARBA00022729"/>
    </source>
</evidence>
<dbReference type="InterPro" id="IPR029052">
    <property type="entry name" value="Metallo-depent_PP-like"/>
</dbReference>
<dbReference type="Gene3D" id="3.60.21.10">
    <property type="match status" value="1"/>
</dbReference>
<evidence type="ECO:0000256" key="5">
    <source>
        <dbReference type="ARBA" id="ARBA00022833"/>
    </source>
</evidence>
<evidence type="ECO:0000313" key="9">
    <source>
        <dbReference type="EMBL" id="KAL3634365.1"/>
    </source>
</evidence>
<feature type="domain" description="Purple acid phosphatase N-terminal" evidence="8">
    <location>
        <begin position="65"/>
        <end position="177"/>
    </location>
</feature>
<evidence type="ECO:0000256" key="2">
    <source>
        <dbReference type="ARBA" id="ARBA00001962"/>
    </source>
</evidence>
<dbReference type="Gene3D" id="2.60.40.380">
    <property type="entry name" value="Purple acid phosphatase-like, N-terminal"/>
    <property type="match status" value="1"/>
</dbReference>
<dbReference type="EMBL" id="JAVIJP010000028">
    <property type="protein sequence ID" value="KAL3634365.1"/>
    <property type="molecule type" value="Genomic_DNA"/>
</dbReference>
<organism evidence="9 10">
    <name type="scientific">Castilleja foliolosa</name>
    <dbReference type="NCBI Taxonomy" id="1961234"/>
    <lineage>
        <taxon>Eukaryota</taxon>
        <taxon>Viridiplantae</taxon>
        <taxon>Streptophyta</taxon>
        <taxon>Embryophyta</taxon>
        <taxon>Tracheophyta</taxon>
        <taxon>Spermatophyta</taxon>
        <taxon>Magnoliopsida</taxon>
        <taxon>eudicotyledons</taxon>
        <taxon>Gunneridae</taxon>
        <taxon>Pentapetalae</taxon>
        <taxon>asterids</taxon>
        <taxon>lamiids</taxon>
        <taxon>Lamiales</taxon>
        <taxon>Orobanchaceae</taxon>
        <taxon>Pedicularideae</taxon>
        <taxon>Castillejinae</taxon>
        <taxon>Castilleja</taxon>
    </lineage>
</organism>
<evidence type="ECO:0000256" key="6">
    <source>
        <dbReference type="RuleBase" id="RU361203"/>
    </source>
</evidence>
<dbReference type="InterPro" id="IPR004843">
    <property type="entry name" value="Calcineurin-like_PHP"/>
</dbReference>
<keyword evidence="4 6" id="KW-0732">Signal</keyword>
<evidence type="ECO:0000259" key="8">
    <source>
        <dbReference type="Pfam" id="PF16656"/>
    </source>
</evidence>
<reference evidence="10" key="1">
    <citation type="journal article" date="2024" name="IScience">
        <title>Strigolactones Initiate the Formation of Haustorium-like Structures in Castilleja.</title>
        <authorList>
            <person name="Buerger M."/>
            <person name="Peterson D."/>
            <person name="Chory J."/>
        </authorList>
    </citation>
    <scope>NUCLEOTIDE SEQUENCE [LARGE SCALE GENOMIC DNA]</scope>
</reference>
<dbReference type="InterPro" id="IPR039331">
    <property type="entry name" value="PAPs-like"/>
</dbReference>
<dbReference type="InterPro" id="IPR015914">
    <property type="entry name" value="PAPs_N"/>
</dbReference>
<comment type="similarity">
    <text evidence="3 6">Belongs to the metallophosphoesterase superfamily. Purple acid phosphatase family.</text>
</comment>
<dbReference type="Proteomes" id="UP001632038">
    <property type="component" value="Unassembled WGS sequence"/>
</dbReference>
<sequence length="335" mass="37516">MTLQFWVILILLVQNLSQICGTIPTTLDGPFDPVTAPLDKSFRGHAIDLPDTDPRVQRNVAAFEPEQISLSLSSTYDSVWISWITGEFQIGENIKPLNPKTVASVVHYGKLRFPMVHKASGQSLVYSQLYPYEGLQNYTSGIIHHVRLTGLEPNTLYHYRCGDPSIPAMSVIYNFKTMPVSNPKSYPSRIAVIGDLGLTYNSTSTVEHLMKNKPDLILLVGDVTYANLYLTNGTGSDCYSCSFADTPIHETYQPRWDYWGRFMQPVISKVPVMMVQGNHEIEEQAENLTFESYTSRFAFPSKESGSSSPFYYSFNAGGIHFIVLGGYVAYNRSVS</sequence>
<dbReference type="InterPro" id="IPR008963">
    <property type="entry name" value="Purple_acid_Pase-like_N"/>
</dbReference>
<dbReference type="AlphaFoldDB" id="A0ABD3CWH8"/>
<feature type="domain" description="Calcineurin-like phosphoesterase" evidence="7">
    <location>
        <begin position="189"/>
        <end position="325"/>
    </location>
</feature>
<feature type="signal peptide" evidence="6">
    <location>
        <begin position="1"/>
        <end position="21"/>
    </location>
</feature>
<evidence type="ECO:0000313" key="10">
    <source>
        <dbReference type="Proteomes" id="UP001632038"/>
    </source>
</evidence>
<feature type="chain" id="PRO_5044526665" description="Purple acid phosphatase" evidence="6">
    <location>
        <begin position="22"/>
        <end position="335"/>
    </location>
</feature>
<dbReference type="Pfam" id="PF16656">
    <property type="entry name" value="Pur_ac_phosph_N"/>
    <property type="match status" value="1"/>
</dbReference>
<dbReference type="PANTHER" id="PTHR22953:SF15">
    <property type="entry name" value="PURPLE ACID PHOSPHATASE 13"/>
    <property type="match status" value="1"/>
</dbReference>
<evidence type="ECO:0000259" key="7">
    <source>
        <dbReference type="Pfam" id="PF00149"/>
    </source>
</evidence>
<accession>A0ABD3CWH8</accession>
<evidence type="ECO:0000256" key="1">
    <source>
        <dbReference type="ARBA" id="ARBA00000032"/>
    </source>
</evidence>
<name>A0ABD3CWH8_9LAMI</name>
<dbReference type="SUPFAM" id="SSF56300">
    <property type="entry name" value="Metallo-dependent phosphatases"/>
    <property type="match status" value="1"/>
</dbReference>
<comment type="caution">
    <text evidence="9">The sequence shown here is derived from an EMBL/GenBank/DDBJ whole genome shotgun (WGS) entry which is preliminary data.</text>
</comment>
<keyword evidence="10" id="KW-1185">Reference proteome</keyword>
<dbReference type="SUPFAM" id="SSF49363">
    <property type="entry name" value="Purple acid phosphatase, N-terminal domain"/>
    <property type="match status" value="1"/>
</dbReference>
<keyword evidence="6" id="KW-0378">Hydrolase</keyword>
<dbReference type="GO" id="GO:0003993">
    <property type="term" value="F:acid phosphatase activity"/>
    <property type="evidence" value="ECO:0007669"/>
    <property type="project" value="UniProtKB-EC"/>
</dbReference>